<name>A0A3E4WFQ3_9BACT</name>
<evidence type="ECO:0000313" key="4">
    <source>
        <dbReference type="Proteomes" id="UP000260780"/>
    </source>
</evidence>
<evidence type="ECO:0000256" key="1">
    <source>
        <dbReference type="SAM" id="MobiDB-lite"/>
    </source>
</evidence>
<comment type="caution">
    <text evidence="2">The sequence shown here is derived from an EMBL/GenBank/DDBJ whole genome shotgun (WGS) entry which is preliminary data.</text>
</comment>
<gene>
    <name evidence="3" type="ORF">DW653_00365</name>
    <name evidence="2" type="ORF">DXC17_06260</name>
</gene>
<sequence>MFNFKFRIMRKILFILLPTFLLVGCKSREEKVAELIKQEMFKTLYDFESYEPVETKIDSAFTSIYTDSVIKSYAYIARSFLDDVQEGLDKVKDAQRTAEIWRDSYSSYGRGKYEEAYNEMREHLDEVKSKMSIVNGYTDSIRNASVGFKPEFCGWRVKHRFRCKTKGGNFDLGDYIYIVDKRVTKIIYKEDPDDEYTKKVNGLIEEAVSSKNEQEETDSVSGATSNI</sequence>
<evidence type="ECO:0000313" key="2">
    <source>
        <dbReference type="EMBL" id="RGM40964.1"/>
    </source>
</evidence>
<reference evidence="4 5" key="1">
    <citation type="submission" date="2018-08" db="EMBL/GenBank/DDBJ databases">
        <title>A genome reference for cultivated species of the human gut microbiota.</title>
        <authorList>
            <person name="Zou Y."/>
            <person name="Xue W."/>
            <person name="Luo G."/>
        </authorList>
    </citation>
    <scope>NUCLEOTIDE SEQUENCE [LARGE SCALE GENOMIC DNA]</scope>
    <source>
        <strain evidence="3 5">AM23-23</strain>
        <strain evidence="2 4">OM08-14</strain>
    </source>
</reference>
<protein>
    <recommendedName>
        <fullName evidence="6">Lipoprotein</fullName>
    </recommendedName>
</protein>
<evidence type="ECO:0000313" key="5">
    <source>
        <dbReference type="Proteomes" id="UP000283485"/>
    </source>
</evidence>
<dbReference type="Proteomes" id="UP000260780">
    <property type="component" value="Unassembled WGS sequence"/>
</dbReference>
<accession>A0A3E4WFQ3</accession>
<organism evidence="2 4">
    <name type="scientific">Phocaeicola plebeius</name>
    <dbReference type="NCBI Taxonomy" id="310297"/>
    <lineage>
        <taxon>Bacteria</taxon>
        <taxon>Pseudomonadati</taxon>
        <taxon>Bacteroidota</taxon>
        <taxon>Bacteroidia</taxon>
        <taxon>Bacteroidales</taxon>
        <taxon>Bacteroidaceae</taxon>
        <taxon>Phocaeicola</taxon>
    </lineage>
</organism>
<dbReference type="AlphaFoldDB" id="A0A3E4WFQ3"/>
<evidence type="ECO:0008006" key="6">
    <source>
        <dbReference type="Google" id="ProtNLM"/>
    </source>
</evidence>
<evidence type="ECO:0000313" key="3">
    <source>
        <dbReference type="EMBL" id="RHF93362.1"/>
    </source>
</evidence>
<proteinExistence type="predicted"/>
<dbReference type="EMBL" id="QRHQ01000001">
    <property type="protein sequence ID" value="RHF93362.1"/>
    <property type="molecule type" value="Genomic_DNA"/>
</dbReference>
<dbReference type="Proteomes" id="UP000283485">
    <property type="component" value="Unassembled WGS sequence"/>
</dbReference>
<dbReference type="PROSITE" id="PS51257">
    <property type="entry name" value="PROKAR_LIPOPROTEIN"/>
    <property type="match status" value="1"/>
</dbReference>
<dbReference type="EMBL" id="QSTF01000011">
    <property type="protein sequence ID" value="RGM40964.1"/>
    <property type="molecule type" value="Genomic_DNA"/>
</dbReference>
<feature type="region of interest" description="Disordered" evidence="1">
    <location>
        <begin position="207"/>
        <end position="227"/>
    </location>
</feature>